<keyword evidence="3 7" id="KW-0547">Nucleotide-binding</keyword>
<name>A0A0M3I7R0_ASCLU</name>
<evidence type="ECO:0000313" key="11">
    <source>
        <dbReference type="WBParaSite" id="ALUE_0001326401-mRNA-1"/>
    </source>
</evidence>
<comment type="catalytic activity">
    <reaction evidence="7">
        <text>ATP + H2O = ADP + phosphate + H(+)</text>
        <dbReference type="Rhea" id="RHEA:13065"/>
        <dbReference type="ChEBI" id="CHEBI:15377"/>
        <dbReference type="ChEBI" id="CHEBI:15378"/>
        <dbReference type="ChEBI" id="CHEBI:30616"/>
        <dbReference type="ChEBI" id="CHEBI:43474"/>
        <dbReference type="ChEBI" id="CHEBI:456216"/>
        <dbReference type="EC" id="3.6.4.12"/>
    </reaction>
</comment>
<keyword evidence="7" id="KW-0227">DNA damage</keyword>
<dbReference type="InterPro" id="IPR014808">
    <property type="entry name" value="DNA_replication_fac_Dna2_N"/>
</dbReference>
<feature type="domain" description="DNA2/NAM7 helicase-like C-terminal" evidence="9">
    <location>
        <begin position="824"/>
        <end position="1039"/>
    </location>
</feature>
<dbReference type="InterPro" id="IPR047187">
    <property type="entry name" value="SF1_C_Upf1"/>
</dbReference>
<dbReference type="GO" id="GO:0005634">
    <property type="term" value="C:nucleus"/>
    <property type="evidence" value="ECO:0007669"/>
    <property type="project" value="UniProtKB-SubCell"/>
</dbReference>
<dbReference type="GO" id="GO:0005737">
    <property type="term" value="C:cytoplasm"/>
    <property type="evidence" value="ECO:0007669"/>
    <property type="project" value="TreeGrafter"/>
</dbReference>
<keyword evidence="7" id="KW-0004">4Fe-4S</keyword>
<dbReference type="Pfam" id="PF08696">
    <property type="entry name" value="Dna2"/>
    <property type="match status" value="1"/>
</dbReference>
<keyword evidence="7" id="KW-0540">Nuclease</keyword>
<dbReference type="EC" id="3.6.4.12" evidence="7"/>
<comment type="subcellular location">
    <subcellularLocation>
        <location evidence="7">Nucleus</location>
    </subcellularLocation>
    <subcellularLocation>
        <location evidence="7">Chromosome</location>
    </subcellularLocation>
</comment>
<dbReference type="PANTHER" id="PTHR10887:SF433">
    <property type="entry name" value="DNA REPLICATION ATP-DEPENDENT HELICASE_NUCLEASE DNA2"/>
    <property type="match status" value="1"/>
</dbReference>
<keyword evidence="7" id="KW-0511">Multifunctional enzyme</keyword>
<dbReference type="InterPro" id="IPR041679">
    <property type="entry name" value="DNA2/NAM7-like_C"/>
</dbReference>
<dbReference type="GO" id="GO:0006281">
    <property type="term" value="P:DNA repair"/>
    <property type="evidence" value="ECO:0007669"/>
    <property type="project" value="UniProtKB-KW"/>
</dbReference>
<keyword evidence="7" id="KW-0235">DNA replication</keyword>
<keyword evidence="7" id="KW-0408">Iron</keyword>
<keyword evidence="4 7" id="KW-0378">Hydrolase</keyword>
<feature type="domain" description="DNA replication factor Dna2 N-terminal" evidence="8">
    <location>
        <begin position="144"/>
        <end position="340"/>
    </location>
</feature>
<keyword evidence="5 7" id="KW-0347">Helicase</keyword>
<dbReference type="EC" id="3.1.-.-" evidence="7"/>
<evidence type="ECO:0000256" key="7">
    <source>
        <dbReference type="RuleBase" id="RU367041"/>
    </source>
</evidence>
<dbReference type="GO" id="GO:0016887">
    <property type="term" value="F:ATP hydrolysis activity"/>
    <property type="evidence" value="ECO:0007669"/>
    <property type="project" value="RHEA"/>
</dbReference>
<evidence type="ECO:0000259" key="9">
    <source>
        <dbReference type="Pfam" id="PF13087"/>
    </source>
</evidence>
<evidence type="ECO:0000256" key="6">
    <source>
        <dbReference type="ARBA" id="ARBA00022840"/>
    </source>
</evidence>
<evidence type="ECO:0000313" key="10">
    <source>
        <dbReference type="Proteomes" id="UP000036681"/>
    </source>
</evidence>
<evidence type="ECO:0000256" key="1">
    <source>
        <dbReference type="ARBA" id="ARBA00007913"/>
    </source>
</evidence>
<proteinExistence type="inferred from homology"/>
<dbReference type="Gene3D" id="2.40.30.270">
    <property type="match status" value="1"/>
</dbReference>
<dbReference type="GO" id="GO:0046872">
    <property type="term" value="F:metal ion binding"/>
    <property type="evidence" value="ECO:0007669"/>
    <property type="project" value="UniProtKB-UniRule"/>
</dbReference>
<keyword evidence="6 7" id="KW-0067">ATP-binding</keyword>
<dbReference type="WBParaSite" id="ALUE_0001326401-mRNA-1">
    <property type="protein sequence ID" value="ALUE_0001326401-mRNA-1"/>
    <property type="gene ID" value="ALUE_0001326401"/>
</dbReference>
<protein>
    <recommendedName>
        <fullName evidence="7">DNA replication ATP-dependent helicase/nuclease</fullName>
        <ecNumber evidence="7">3.1.-.-</ecNumber>
        <ecNumber evidence="7">3.6.4.12</ecNumber>
    </recommendedName>
</protein>
<dbReference type="GO" id="GO:0017108">
    <property type="term" value="F:5'-flap endonuclease activity"/>
    <property type="evidence" value="ECO:0007669"/>
    <property type="project" value="UniProtKB-UniRule"/>
</dbReference>
<evidence type="ECO:0000256" key="3">
    <source>
        <dbReference type="ARBA" id="ARBA00022741"/>
    </source>
</evidence>
<dbReference type="PANTHER" id="PTHR10887">
    <property type="entry name" value="DNA2/NAM7 HELICASE FAMILY"/>
    <property type="match status" value="1"/>
</dbReference>
<dbReference type="AlphaFoldDB" id="A0A0M3I7R0"/>
<dbReference type="Gene3D" id="3.40.50.300">
    <property type="entry name" value="P-loop containing nucleotide triphosphate hydrolases"/>
    <property type="match status" value="3"/>
</dbReference>
<dbReference type="GO" id="GO:0033567">
    <property type="term" value="P:DNA replication, Okazaki fragment processing"/>
    <property type="evidence" value="ECO:0007669"/>
    <property type="project" value="UniProtKB-UniRule"/>
</dbReference>
<evidence type="ECO:0000256" key="2">
    <source>
        <dbReference type="ARBA" id="ARBA00022723"/>
    </source>
</evidence>
<evidence type="ECO:0000256" key="5">
    <source>
        <dbReference type="ARBA" id="ARBA00022806"/>
    </source>
</evidence>
<reference evidence="11" key="1">
    <citation type="submission" date="2016-03" db="UniProtKB">
        <authorList>
            <consortium name="WormBaseParasite"/>
        </authorList>
    </citation>
    <scope>IDENTIFICATION</scope>
</reference>
<evidence type="ECO:0000259" key="8">
    <source>
        <dbReference type="Pfam" id="PF08696"/>
    </source>
</evidence>
<comment type="function">
    <text evidence="7">Key enzyme involved in DNA replication and DNA repair. Involved in Okazaki fragments processing by cleaving long flaps that escape FEN1: flaps that are longer than 27 nucleotides are coated by replication protein A complex (RPA), leading to recruit DNA2 which cleaves the flap until it is too short to bind RPA and becomes a substrate for FEN1. Also involved in 5'-end resection of DNA during double-strand break (DSB) repair by mediating the cleavage of 5'-ssDNA.</text>
</comment>
<dbReference type="GO" id="GO:0003677">
    <property type="term" value="F:DNA binding"/>
    <property type="evidence" value="ECO:0007669"/>
    <property type="project" value="UniProtKB-UniRule"/>
</dbReference>
<dbReference type="CDD" id="cd22318">
    <property type="entry name" value="DNA2_N-like"/>
    <property type="match status" value="1"/>
</dbReference>
<dbReference type="InterPro" id="IPR011604">
    <property type="entry name" value="PDDEXK-like_dom_sf"/>
</dbReference>
<accession>A0A0M3I7R0</accession>
<sequence length="1080" mass="120343">MDWCHQKQDVHKRSRRILVDSPLRNDVILSATEDTGGDDWCFSNDGSNGRLAQPLLDTSNISLTSVVANSAQNERMLSQSSGDCEHLVPAKRPKRIEIDAKHRGSDVAGFPSLNDCRKFDLMVTSLENDGYAVKARCKNASLDEEWNVELKDIWADTKIAVGSSIRLIEPKLIAEKDLVVDSESGLVILESDLLVSCTSVMQSLFCARKAVLSDRFRGRNVPNKAMVIGSIVHVLFQAAVRNDSCKVTREWLLDVWHRECDSSMLQQLVAMDMTPAQVENELDLYVDSIVSWVNDYMPPPLGCHASLCSGSRIERIIDIEENIWDHMIGIKGKVDVSFEVKTKHAKRIIKPLELKTGKSKPNFEHDGQVLLYCLALSSRIPNLGTIGDGVLFYVKDGTTRLIQPKWNELKGILHLRNEAAAYLGVLSERSIPEPLSNARNCKCCEYSTVCCALQKTVESSQYVSSSMMELQSLLTSHLTSAHLQYFAKWVRWLFLEWNAAKSVKVDVRDIWKMDNKKREELGRCLTNMSIDFECTGDDCAVVKFKRKSGSPIKSVFTKGDMVIVSTEKNLALAMGPVEATDGKSIDILLSKQSAQLKSGGTFVLDKYESFSTYSSNLCNVGLLMENEAHTAKLRSLLIDLNAPTFSKIAKDEVAKISTIVRRLNGEQAHAVVKSLVADDYVLIQGLPGSGNVVASSVELERTNLTLENGDSPRCRIFSQPSSFMPVSHAVVHGVWGEKSPGKTSTIAVLVRCFLMLGRSVLITSHTHSAVDNLLLKLIQDVDSKDILRLGGGKLVREELRALTLNAKLAESNSVGDEFERAQRILKQTVHSSALITLRYQYRMNRSIARLSSALFYNGELKCANELVASASLEQMNLENIDRLSLPDALYRSVSGDVDDAVVFIDTQSEKNGCFRMEFGTSPGAIFNNGEIKVVAAICDLFIKLRTPLEDIGVISVYRYHADMLRKTINKRIEVNLYENMTLKVNTVDQYQGRDKRIVIVSLVWTKLDGVRRSELLSDARRINVAITRAKHKLILVGCRQSMMSYDTMAALIDLIPECQIKSIIQPSTEETVDDDVRAEV</sequence>
<dbReference type="GO" id="GO:0051539">
    <property type="term" value="F:4 iron, 4 sulfur cluster binding"/>
    <property type="evidence" value="ECO:0007669"/>
    <property type="project" value="UniProtKB-UniRule"/>
</dbReference>
<keyword evidence="2 7" id="KW-0479">Metal-binding</keyword>
<keyword evidence="7" id="KW-0411">Iron-sulfur</keyword>
<dbReference type="SUPFAM" id="SSF52540">
    <property type="entry name" value="P-loop containing nucleoside triphosphate hydrolases"/>
    <property type="match status" value="1"/>
</dbReference>
<evidence type="ECO:0000256" key="4">
    <source>
        <dbReference type="ARBA" id="ARBA00022801"/>
    </source>
</evidence>
<dbReference type="CDD" id="cd18808">
    <property type="entry name" value="SF1_C_Upf1"/>
    <property type="match status" value="1"/>
</dbReference>
<organism evidence="10 11">
    <name type="scientific">Ascaris lumbricoides</name>
    <name type="common">Giant roundworm</name>
    <dbReference type="NCBI Taxonomy" id="6252"/>
    <lineage>
        <taxon>Eukaryota</taxon>
        <taxon>Metazoa</taxon>
        <taxon>Ecdysozoa</taxon>
        <taxon>Nematoda</taxon>
        <taxon>Chromadorea</taxon>
        <taxon>Rhabditida</taxon>
        <taxon>Spirurina</taxon>
        <taxon>Ascaridomorpha</taxon>
        <taxon>Ascaridoidea</taxon>
        <taxon>Ascarididae</taxon>
        <taxon>Ascaris</taxon>
    </lineage>
</organism>
<keyword evidence="7" id="KW-0539">Nucleus</keyword>
<keyword evidence="7" id="KW-0158">Chromosome</keyword>
<keyword evidence="10" id="KW-1185">Reference proteome</keyword>
<keyword evidence="7" id="KW-0234">DNA repair</keyword>
<dbReference type="InterPro" id="IPR045055">
    <property type="entry name" value="DNA2/NAM7-like"/>
</dbReference>
<dbReference type="GO" id="GO:0005524">
    <property type="term" value="F:ATP binding"/>
    <property type="evidence" value="ECO:0007669"/>
    <property type="project" value="UniProtKB-UniRule"/>
</dbReference>
<dbReference type="Proteomes" id="UP000036681">
    <property type="component" value="Unplaced"/>
</dbReference>
<dbReference type="Gene3D" id="3.90.320.10">
    <property type="match status" value="1"/>
</dbReference>
<keyword evidence="7" id="KW-0238">DNA-binding</keyword>
<comment type="similarity">
    <text evidence="1 7">Belongs to the DNA2/NAM7 helicase family.</text>
</comment>
<dbReference type="GO" id="GO:0071932">
    <property type="term" value="P:replication fork reversal"/>
    <property type="evidence" value="ECO:0007669"/>
    <property type="project" value="TreeGrafter"/>
</dbReference>
<dbReference type="GO" id="GO:0017116">
    <property type="term" value="F:single-stranded DNA helicase activity"/>
    <property type="evidence" value="ECO:0007669"/>
    <property type="project" value="UniProtKB-UniRule"/>
</dbReference>
<dbReference type="InterPro" id="IPR027417">
    <property type="entry name" value="P-loop_NTPase"/>
</dbReference>
<dbReference type="GO" id="GO:0005694">
    <property type="term" value="C:chromosome"/>
    <property type="evidence" value="ECO:0007669"/>
    <property type="project" value="UniProtKB-SubCell"/>
</dbReference>
<dbReference type="Pfam" id="PF13087">
    <property type="entry name" value="AAA_12"/>
    <property type="match status" value="1"/>
</dbReference>